<reference evidence="4 5" key="1">
    <citation type="journal article" date="2018" name="Front. Microbiol.">
        <title>Prospects for Fungal Bioremediation of Acidic Radioactive Waste Sites: Characterization and Genome Sequence of Rhodotorula taiwanensis MD1149.</title>
        <authorList>
            <person name="Tkavc R."/>
            <person name="Matrosova V.Y."/>
            <person name="Grichenko O.E."/>
            <person name="Gostincar C."/>
            <person name="Volpe R.P."/>
            <person name="Klimenkova P."/>
            <person name="Gaidamakova E.K."/>
            <person name="Zhou C.E."/>
            <person name="Stewart B.J."/>
            <person name="Lyman M.G."/>
            <person name="Malfatti S.A."/>
            <person name="Rubinfeld B."/>
            <person name="Courtot M."/>
            <person name="Singh J."/>
            <person name="Dalgard C.L."/>
            <person name="Hamilton T."/>
            <person name="Frey K.G."/>
            <person name="Gunde-Cimerman N."/>
            <person name="Dugan L."/>
            <person name="Daly M.J."/>
        </authorList>
    </citation>
    <scope>NUCLEOTIDE SEQUENCE [LARGE SCALE GENOMIC DNA]</scope>
    <source>
        <strain evidence="4 5">MD1149</strain>
    </source>
</reference>
<dbReference type="InterPro" id="IPR039367">
    <property type="entry name" value="Och1-like"/>
</dbReference>
<organism evidence="4 5">
    <name type="scientific">Rhodotorula taiwanensis</name>
    <dbReference type="NCBI Taxonomy" id="741276"/>
    <lineage>
        <taxon>Eukaryota</taxon>
        <taxon>Fungi</taxon>
        <taxon>Dikarya</taxon>
        <taxon>Basidiomycota</taxon>
        <taxon>Pucciniomycotina</taxon>
        <taxon>Microbotryomycetes</taxon>
        <taxon>Sporidiobolales</taxon>
        <taxon>Sporidiobolaceae</taxon>
        <taxon>Rhodotorula</taxon>
    </lineage>
</organism>
<gene>
    <name evidence="4" type="ORF">BMF94_3429</name>
</gene>
<dbReference type="PANTHER" id="PTHR31834">
    <property type="entry name" value="INITIATION-SPECIFIC ALPHA-1,6-MANNOSYLTRANSFERASE"/>
    <property type="match status" value="1"/>
</dbReference>
<dbReference type="PANTHER" id="PTHR31834:SF1">
    <property type="entry name" value="INITIATION-SPECIFIC ALPHA-1,6-MANNOSYLTRANSFERASE"/>
    <property type="match status" value="1"/>
</dbReference>
<dbReference type="Gene3D" id="3.90.550.20">
    <property type="match status" value="1"/>
</dbReference>
<feature type="transmembrane region" description="Helical" evidence="3">
    <location>
        <begin position="51"/>
        <end position="69"/>
    </location>
</feature>
<name>A0A2S5B9P7_9BASI</name>
<dbReference type="STRING" id="741276.A0A2S5B9P7"/>
<evidence type="ECO:0000313" key="4">
    <source>
        <dbReference type="EMBL" id="POY73492.1"/>
    </source>
</evidence>
<keyword evidence="3" id="KW-1133">Transmembrane helix</keyword>
<dbReference type="InterPro" id="IPR007577">
    <property type="entry name" value="GlycoTrfase_DXD_sugar-bd_CS"/>
</dbReference>
<dbReference type="GO" id="GO:0000009">
    <property type="term" value="F:alpha-1,6-mannosyltransferase activity"/>
    <property type="evidence" value="ECO:0007669"/>
    <property type="project" value="InterPro"/>
</dbReference>
<feature type="region of interest" description="Disordered" evidence="2">
    <location>
        <begin position="98"/>
        <end position="132"/>
    </location>
</feature>
<evidence type="ECO:0000313" key="5">
    <source>
        <dbReference type="Proteomes" id="UP000237144"/>
    </source>
</evidence>
<dbReference type="SUPFAM" id="SSF53448">
    <property type="entry name" value="Nucleotide-diphospho-sugar transferases"/>
    <property type="match status" value="1"/>
</dbReference>
<sequence>MAVEDKTTTHLYAHLSTQVAGSTNPVSPTSPSQPHVWATTATRFLLAKKRWLAGLVVYALVIAAWSRGWHQAGWLRSALPTSTASISLQPGEKLAFDAFGDPNVHPSRTSSEKVADQDGTSEPAKTGTTSLGPEADAVYHLSDPSPALYLDTLERFIVEHFPARDADPNDPESILSVLRSFFPAPADPPVNASIPHAIYMTAATQFDLTQKDANARNWMDKNAGWALRTQDDDQADAWVRRRFTLDGDASSATEDATVGHKGSVQGKTRGIVAAWDHLAEPAVLRSDFWRYLVLAVDGGVYADTDVEPIRPVEKWGEDPEWYGSRPVGYVEPSLIVGVEADVGNRHDWHDWWPRPLQISQWTMASARGHPVMLDTIRRVVEMALEDENASTRSVMERTGPGPFTDAVLSYLLVQYRKPWGDLRGLGSNGWRFRASRDAPNLLRASRYGGSLPDRWGDTKVLSITGFSPGVGHMGAQDVNDPAAMAVHGFAGSWRKQKGADI</sequence>
<accession>A0A2S5B9P7</accession>
<evidence type="ECO:0000256" key="2">
    <source>
        <dbReference type="SAM" id="MobiDB-lite"/>
    </source>
</evidence>
<dbReference type="EMBL" id="PJQD01000036">
    <property type="protein sequence ID" value="POY73492.1"/>
    <property type="molecule type" value="Genomic_DNA"/>
</dbReference>
<dbReference type="GO" id="GO:0000136">
    <property type="term" value="C:mannan polymerase complex"/>
    <property type="evidence" value="ECO:0007669"/>
    <property type="project" value="TreeGrafter"/>
</dbReference>
<dbReference type="InterPro" id="IPR029044">
    <property type="entry name" value="Nucleotide-diphossugar_trans"/>
</dbReference>
<dbReference type="Pfam" id="PF04488">
    <property type="entry name" value="Gly_transf_sug"/>
    <property type="match status" value="1"/>
</dbReference>
<evidence type="ECO:0008006" key="6">
    <source>
        <dbReference type="Google" id="ProtNLM"/>
    </source>
</evidence>
<evidence type="ECO:0000256" key="3">
    <source>
        <dbReference type="SAM" id="Phobius"/>
    </source>
</evidence>
<comment type="caution">
    <text evidence="4">The sequence shown here is derived from an EMBL/GenBank/DDBJ whole genome shotgun (WGS) entry which is preliminary data.</text>
</comment>
<dbReference type="OrthoDB" id="409543at2759"/>
<keyword evidence="3" id="KW-0812">Transmembrane</keyword>
<dbReference type="GO" id="GO:0006487">
    <property type="term" value="P:protein N-linked glycosylation"/>
    <property type="evidence" value="ECO:0007669"/>
    <property type="project" value="TreeGrafter"/>
</dbReference>
<comment type="similarity">
    <text evidence="1">Belongs to the glycosyltransferase 32 family.</text>
</comment>
<keyword evidence="3" id="KW-0472">Membrane</keyword>
<evidence type="ECO:0000256" key="1">
    <source>
        <dbReference type="ARBA" id="ARBA00009003"/>
    </source>
</evidence>
<keyword evidence="5" id="KW-1185">Reference proteome</keyword>
<dbReference type="Proteomes" id="UP000237144">
    <property type="component" value="Unassembled WGS sequence"/>
</dbReference>
<dbReference type="AlphaFoldDB" id="A0A2S5B9P7"/>
<proteinExistence type="inferred from homology"/>
<protein>
    <recommendedName>
        <fullName evidence="6">Alpha-1,6-mannosyltransferase</fullName>
    </recommendedName>
</protein>